<proteinExistence type="predicted"/>
<dbReference type="Proteomes" id="UP001500827">
    <property type="component" value="Unassembled WGS sequence"/>
</dbReference>
<reference evidence="3" key="1">
    <citation type="journal article" date="2019" name="Int. J. Syst. Evol. Microbiol.">
        <title>The Global Catalogue of Microorganisms (GCM) 10K type strain sequencing project: providing services to taxonomists for standard genome sequencing and annotation.</title>
        <authorList>
            <consortium name="The Broad Institute Genomics Platform"/>
            <consortium name="The Broad Institute Genome Sequencing Center for Infectious Disease"/>
            <person name="Wu L."/>
            <person name="Ma J."/>
        </authorList>
    </citation>
    <scope>NUCLEOTIDE SEQUENCE [LARGE SCALE GENOMIC DNA]</scope>
    <source>
        <strain evidence="3">JCM 17543</strain>
    </source>
</reference>
<name>A0ABP7L2S2_9SPHN</name>
<accession>A0ABP7L2S2</accession>
<keyword evidence="3" id="KW-1185">Reference proteome</keyword>
<sequence length="110" mass="12208">MSFGKKTADICRRSDNREQVALAGSAMALTRSRSIIISDLSSEGAGLDGRDLPLPGHEVLVVIGTRDAFAKVVWRRDDKCGVHFEESLAPEHIEQMKQEAAWTNVAGWWR</sequence>
<comment type="caution">
    <text evidence="2">The sequence shown here is derived from an EMBL/GenBank/DDBJ whole genome shotgun (WGS) entry which is preliminary data.</text>
</comment>
<dbReference type="InterPro" id="IPR009875">
    <property type="entry name" value="PilZ_domain"/>
</dbReference>
<evidence type="ECO:0000313" key="2">
    <source>
        <dbReference type="EMBL" id="GAA3891090.1"/>
    </source>
</evidence>
<feature type="domain" description="PilZ" evidence="1">
    <location>
        <begin position="28"/>
        <end position="97"/>
    </location>
</feature>
<dbReference type="EMBL" id="BAABBM010000001">
    <property type="protein sequence ID" value="GAA3891090.1"/>
    <property type="molecule type" value="Genomic_DNA"/>
</dbReference>
<evidence type="ECO:0000313" key="3">
    <source>
        <dbReference type="Proteomes" id="UP001500827"/>
    </source>
</evidence>
<organism evidence="2 3">
    <name type="scientific">Sphingomonas limnosediminicola</name>
    <dbReference type="NCBI Taxonomy" id="940133"/>
    <lineage>
        <taxon>Bacteria</taxon>
        <taxon>Pseudomonadati</taxon>
        <taxon>Pseudomonadota</taxon>
        <taxon>Alphaproteobacteria</taxon>
        <taxon>Sphingomonadales</taxon>
        <taxon>Sphingomonadaceae</taxon>
        <taxon>Sphingomonas</taxon>
    </lineage>
</organism>
<gene>
    <name evidence="2" type="ORF">GCM10022276_07800</name>
</gene>
<dbReference type="Pfam" id="PF07238">
    <property type="entry name" value="PilZ"/>
    <property type="match status" value="1"/>
</dbReference>
<dbReference type="RefSeq" id="WP_344698382.1">
    <property type="nucleotide sequence ID" value="NZ_BAABBM010000001.1"/>
</dbReference>
<dbReference type="SUPFAM" id="SSF141371">
    <property type="entry name" value="PilZ domain-like"/>
    <property type="match status" value="1"/>
</dbReference>
<protein>
    <recommendedName>
        <fullName evidence="1">PilZ domain-containing protein</fullName>
    </recommendedName>
</protein>
<evidence type="ECO:0000259" key="1">
    <source>
        <dbReference type="Pfam" id="PF07238"/>
    </source>
</evidence>